<dbReference type="InterPro" id="IPR046844">
    <property type="entry name" value="Lon-like_helical"/>
</dbReference>
<dbReference type="Pfam" id="PF13654">
    <property type="entry name" value="AAA_32"/>
    <property type="match status" value="1"/>
</dbReference>
<evidence type="ECO:0000259" key="5">
    <source>
        <dbReference type="PROSITE" id="PS51786"/>
    </source>
</evidence>
<dbReference type="InterPro" id="IPR020568">
    <property type="entry name" value="Ribosomal_Su5_D2-typ_SF"/>
</dbReference>
<dbReference type="InterPro" id="IPR014721">
    <property type="entry name" value="Ribsml_uS5_D2-typ_fold_subgr"/>
</dbReference>
<dbReference type="InterPro" id="IPR046843">
    <property type="entry name" value="LonB_AAA-LID"/>
</dbReference>
<keyword evidence="2" id="KW-0378">Hydrolase</keyword>
<evidence type="ECO:0000256" key="2">
    <source>
        <dbReference type="PROSITE-ProRule" id="PRU01122"/>
    </source>
</evidence>
<dbReference type="Gene3D" id="3.40.50.300">
    <property type="entry name" value="P-loop containing nucleotide triphosphate hydrolases"/>
    <property type="match status" value="2"/>
</dbReference>
<dbReference type="Pfam" id="PF20437">
    <property type="entry name" value="LonC_helical"/>
    <property type="match status" value="1"/>
</dbReference>
<dbReference type="EMBL" id="SMAK01000003">
    <property type="protein sequence ID" value="TCT11856.1"/>
    <property type="molecule type" value="Genomic_DNA"/>
</dbReference>
<dbReference type="EC" id="3.4.21.53" evidence="2"/>
<accession>A0A4R3MED6</accession>
<dbReference type="Gene3D" id="1.10.8.60">
    <property type="match status" value="1"/>
</dbReference>
<feature type="coiled-coil region" evidence="3">
    <location>
        <begin position="207"/>
        <end position="234"/>
    </location>
</feature>
<dbReference type="GO" id="GO:0004176">
    <property type="term" value="F:ATP-dependent peptidase activity"/>
    <property type="evidence" value="ECO:0007669"/>
    <property type="project" value="UniProtKB-UniRule"/>
</dbReference>
<dbReference type="RefSeq" id="WP_207903716.1">
    <property type="nucleotide sequence ID" value="NZ_SMAK01000003.1"/>
</dbReference>
<protein>
    <recommendedName>
        <fullName evidence="2">endopeptidase La</fullName>
        <ecNumber evidence="2">3.4.21.53</ecNumber>
    </recommendedName>
</protein>
<dbReference type="Proteomes" id="UP000295678">
    <property type="component" value="Unassembled WGS sequence"/>
</dbReference>
<reference evidence="6 7" key="1">
    <citation type="submission" date="2019-03" db="EMBL/GenBank/DDBJ databases">
        <title>Genomic Encyclopedia of Type Strains, Phase IV (KMG-IV): sequencing the most valuable type-strain genomes for metagenomic binning, comparative biology and taxonomic classification.</title>
        <authorList>
            <person name="Goeker M."/>
        </authorList>
    </citation>
    <scope>NUCLEOTIDE SEQUENCE [LARGE SCALE GENOMIC DNA]</scope>
    <source>
        <strain evidence="6 7">DSM 19345</strain>
    </source>
</reference>
<dbReference type="AlphaFoldDB" id="A0A4R3MED6"/>
<keyword evidence="2" id="KW-0720">Serine protease</keyword>
<feature type="active site" evidence="2">
    <location>
        <position position="661"/>
    </location>
</feature>
<evidence type="ECO:0000256" key="3">
    <source>
        <dbReference type="SAM" id="Coils"/>
    </source>
</evidence>
<dbReference type="InterPro" id="IPR027417">
    <property type="entry name" value="P-loop_NTPase"/>
</dbReference>
<feature type="compositionally biased region" description="Gly residues" evidence="4">
    <location>
        <begin position="821"/>
        <end position="831"/>
    </location>
</feature>
<comment type="similarity">
    <text evidence="2">Belongs to the peptidase S16 family.</text>
</comment>
<dbReference type="GO" id="GO:0004252">
    <property type="term" value="F:serine-type endopeptidase activity"/>
    <property type="evidence" value="ECO:0007669"/>
    <property type="project" value="UniProtKB-UniRule"/>
</dbReference>
<dbReference type="InterPro" id="IPR027065">
    <property type="entry name" value="Lon_Prtase"/>
</dbReference>
<dbReference type="Pfam" id="PF20436">
    <property type="entry name" value="LonB_AAA-LID"/>
    <property type="match status" value="1"/>
</dbReference>
<evidence type="ECO:0000256" key="4">
    <source>
        <dbReference type="SAM" id="MobiDB-lite"/>
    </source>
</evidence>
<organism evidence="6 7">
    <name type="scientific">Tepidamorphus gemmatus</name>
    <dbReference type="NCBI Taxonomy" id="747076"/>
    <lineage>
        <taxon>Bacteria</taxon>
        <taxon>Pseudomonadati</taxon>
        <taxon>Pseudomonadota</taxon>
        <taxon>Alphaproteobacteria</taxon>
        <taxon>Hyphomicrobiales</taxon>
        <taxon>Tepidamorphaceae</taxon>
        <taxon>Tepidamorphus</taxon>
    </lineage>
</organism>
<feature type="active site" evidence="2">
    <location>
        <position position="704"/>
    </location>
</feature>
<keyword evidence="7" id="KW-1185">Reference proteome</keyword>
<dbReference type="Pfam" id="PF05362">
    <property type="entry name" value="Lon_C"/>
    <property type="match status" value="1"/>
</dbReference>
<dbReference type="SUPFAM" id="SSF54211">
    <property type="entry name" value="Ribosomal protein S5 domain 2-like"/>
    <property type="match status" value="1"/>
</dbReference>
<comment type="catalytic activity">
    <reaction evidence="2">
        <text>Hydrolysis of proteins in presence of ATP.</text>
        <dbReference type="EC" id="3.4.21.53"/>
    </reaction>
</comment>
<dbReference type="Gene3D" id="3.30.230.10">
    <property type="match status" value="1"/>
</dbReference>
<evidence type="ECO:0000313" key="7">
    <source>
        <dbReference type="Proteomes" id="UP000295678"/>
    </source>
</evidence>
<gene>
    <name evidence="6" type="ORF">EDC22_103169</name>
</gene>
<proteinExistence type="inferred from homology"/>
<name>A0A4R3MED6_9HYPH</name>
<dbReference type="PANTHER" id="PTHR10046">
    <property type="entry name" value="ATP DEPENDENT LON PROTEASE FAMILY MEMBER"/>
    <property type="match status" value="1"/>
</dbReference>
<evidence type="ECO:0000313" key="6">
    <source>
        <dbReference type="EMBL" id="TCT11856.1"/>
    </source>
</evidence>
<dbReference type="PRINTS" id="PR00830">
    <property type="entry name" value="ENDOLAPTASE"/>
</dbReference>
<feature type="domain" description="Lon proteolytic" evidence="5">
    <location>
        <begin position="571"/>
        <end position="766"/>
    </location>
</feature>
<feature type="region of interest" description="Disordered" evidence="4">
    <location>
        <begin position="804"/>
        <end position="831"/>
    </location>
</feature>
<keyword evidence="3" id="KW-0175">Coiled coil</keyword>
<dbReference type="GO" id="GO:0030163">
    <property type="term" value="P:protein catabolic process"/>
    <property type="evidence" value="ECO:0007669"/>
    <property type="project" value="InterPro"/>
</dbReference>
<dbReference type="GO" id="GO:0005524">
    <property type="term" value="F:ATP binding"/>
    <property type="evidence" value="ECO:0007669"/>
    <property type="project" value="InterPro"/>
</dbReference>
<dbReference type="SUPFAM" id="SSF52540">
    <property type="entry name" value="P-loop containing nucleoside triphosphate hydrolases"/>
    <property type="match status" value="1"/>
</dbReference>
<dbReference type="PROSITE" id="PS51786">
    <property type="entry name" value="LON_PROTEOLYTIC"/>
    <property type="match status" value="1"/>
</dbReference>
<dbReference type="InterPro" id="IPR008269">
    <property type="entry name" value="Lon_proteolytic"/>
</dbReference>
<sequence>MQDGMTGARAVVPADRLRRRCDPDGLGFQTTADLEPLDGFLGQARALEALSFGAEIERPGFNLFVLGVPGSGRHTAVTSFLGQMAARKPPPRDWVYVNNFDEPQRPLALGLPTGLGPRLREGMAEAVRDLADALPAVFDSDEYRRRRRAIDEAFEERQEKLFADLGARAEARGIAVLRTPVGFALAPMRDGKVVKPEVFNAWPAEERRASQTAIAELQEDLRTVLEETTRLDRTRRREVRELDQEFAAVAVDQALAEVRQAFESDRQVADWIGWARDDMIETAPAMLAGLVTEDGSAQRPRNPDTTPFRRYMVNVLVSGGEAGGASPVVREDNPTLPNLVGRIEHLPQMGTLVTDFMLIRAGALHRANGGYLLIDARKILTEPMAWDALKRALRNGRIEIESLAERLSLMSTVSLEPEPIPFSAKVVLFGERFVYHLLCQLDSDFPEVFKVAVDFDETAPWTDATVADFARLMAAIARREEMLPFDRTGVARVVEHAGRIAADTQRLSVRLGRIADLMREADHRARAEAAAAVGAGHVAAAEAARLRRLDRPRELSREAVRRGVMLVATDGSAVGQVNGLSVLQLGTYAFGSPNRITARVRLGAGKLVDIERETELGGPIHSKGVMILAGLLTARYAPDWPVSLTASLVFEQSYGGVEGDSASVAEFCALASAIAGIPLRQDLAVTGSLNQYGDVQPIGGVNEKVEGFFEVCAGRGLTGRQGVIVPASNVQHLMLNDETLAACAAGRFTVYAIARVDEALELLTGRPAGERGEDGAFPEGSVNRAIEDRLIWLARRRIALGAESAGAETGRDGGARNDGMVDGGAGRGRHG</sequence>
<keyword evidence="1 2" id="KW-0645">Protease</keyword>
<evidence type="ECO:0000256" key="1">
    <source>
        <dbReference type="ARBA" id="ARBA00022670"/>
    </source>
</evidence>
<comment type="caution">
    <text evidence="6">The sequence shown here is derived from an EMBL/GenBank/DDBJ whole genome shotgun (WGS) entry which is preliminary data.</text>
</comment>
<dbReference type="InterPro" id="IPR041699">
    <property type="entry name" value="AAA_32"/>
</dbReference>
<dbReference type="GO" id="GO:0006508">
    <property type="term" value="P:proteolysis"/>
    <property type="evidence" value="ECO:0007669"/>
    <property type="project" value="UniProtKB-KW"/>
</dbReference>